<evidence type="ECO:0000313" key="1">
    <source>
        <dbReference type="EMBL" id="GAB88836.1"/>
    </source>
</evidence>
<dbReference type="EMBL" id="BAHC01000045">
    <property type="protein sequence ID" value="GAB88836.1"/>
    <property type="molecule type" value="Genomic_DNA"/>
</dbReference>
<sequence>MTAALTDLRRTDSGQLAALIGRRVQRTWTANGDRRRDEGRVAMVVPSRRGDCLMVTRQDDSVDVWYVGDTDSEYQVLDDYPF</sequence>
<dbReference type="STRING" id="1108045.GORHZ_045_00070"/>
<comment type="caution">
    <text evidence="1">The sequence shown here is derived from an EMBL/GenBank/DDBJ whole genome shotgun (WGS) entry which is preliminary data.</text>
</comment>
<gene>
    <name evidence="1" type="ORF">GORHZ_045_00070</name>
</gene>
<protein>
    <submittedName>
        <fullName evidence="1">Uncharacterized protein</fullName>
    </submittedName>
</protein>
<proteinExistence type="predicted"/>
<dbReference type="RefSeq" id="WP_006330512.1">
    <property type="nucleotide sequence ID" value="NZ_BAHC01000045.1"/>
</dbReference>
<evidence type="ECO:0000313" key="2">
    <source>
        <dbReference type="Proteomes" id="UP000008363"/>
    </source>
</evidence>
<keyword evidence="2" id="KW-1185">Reference proteome</keyword>
<reference evidence="1 2" key="1">
    <citation type="submission" date="2012-08" db="EMBL/GenBank/DDBJ databases">
        <title>Whole genome shotgun sequence of Gordonia rhizosphera NBRC 16068.</title>
        <authorList>
            <person name="Takarada H."/>
            <person name="Isaki S."/>
            <person name="Hosoyama A."/>
            <person name="Tsuchikane K."/>
            <person name="Katsumata H."/>
            <person name="Baba S."/>
            <person name="Ohji S."/>
            <person name="Yamazaki S."/>
            <person name="Fujita N."/>
        </authorList>
    </citation>
    <scope>NUCLEOTIDE SEQUENCE [LARGE SCALE GENOMIC DNA]</scope>
    <source>
        <strain evidence="1 2">NBRC 16068</strain>
    </source>
</reference>
<dbReference type="Proteomes" id="UP000008363">
    <property type="component" value="Unassembled WGS sequence"/>
</dbReference>
<accession>K6W572</accession>
<dbReference type="OrthoDB" id="9852628at2"/>
<name>K6W572_9ACTN</name>
<organism evidence="1 2">
    <name type="scientific">Gordonia rhizosphera NBRC 16068</name>
    <dbReference type="NCBI Taxonomy" id="1108045"/>
    <lineage>
        <taxon>Bacteria</taxon>
        <taxon>Bacillati</taxon>
        <taxon>Actinomycetota</taxon>
        <taxon>Actinomycetes</taxon>
        <taxon>Mycobacteriales</taxon>
        <taxon>Gordoniaceae</taxon>
        <taxon>Gordonia</taxon>
    </lineage>
</organism>
<dbReference type="AlphaFoldDB" id="K6W572"/>